<evidence type="ECO:0000313" key="6">
    <source>
        <dbReference type="Proteomes" id="UP001589647"/>
    </source>
</evidence>
<organism evidence="5 6">
    <name type="scientific">Nonomuraea spiralis</name>
    <dbReference type="NCBI Taxonomy" id="46182"/>
    <lineage>
        <taxon>Bacteria</taxon>
        <taxon>Bacillati</taxon>
        <taxon>Actinomycetota</taxon>
        <taxon>Actinomycetes</taxon>
        <taxon>Streptosporangiales</taxon>
        <taxon>Streptosporangiaceae</taxon>
        <taxon>Nonomuraea</taxon>
    </lineage>
</organism>
<gene>
    <name evidence="5" type="ORF">ACFFV7_27205</name>
</gene>
<keyword evidence="3" id="KW-0446">Lipid-binding</keyword>
<evidence type="ECO:0000256" key="3">
    <source>
        <dbReference type="ARBA" id="ARBA00023121"/>
    </source>
</evidence>
<dbReference type="RefSeq" id="WP_189649655.1">
    <property type="nucleotide sequence ID" value="NZ_BMRC01000010.1"/>
</dbReference>
<accession>A0ABV5ILL7</accession>
<evidence type="ECO:0000313" key="5">
    <source>
        <dbReference type="EMBL" id="MFB9204910.1"/>
    </source>
</evidence>
<evidence type="ECO:0000256" key="1">
    <source>
        <dbReference type="ARBA" id="ARBA00004255"/>
    </source>
</evidence>
<reference evidence="5 6" key="1">
    <citation type="submission" date="2024-09" db="EMBL/GenBank/DDBJ databases">
        <authorList>
            <person name="Sun Q."/>
            <person name="Mori K."/>
        </authorList>
    </citation>
    <scope>NUCLEOTIDE SEQUENCE [LARGE SCALE GENOMIC DNA]</scope>
    <source>
        <strain evidence="5 6">CCM 3426</strain>
    </source>
</reference>
<proteinExistence type="predicted"/>
<keyword evidence="4" id="KW-0472">Membrane</keyword>
<dbReference type="InterPro" id="IPR038261">
    <property type="entry name" value="GPP34-like_sf"/>
</dbReference>
<dbReference type="Pfam" id="PF05719">
    <property type="entry name" value="GPP34"/>
    <property type="match status" value="1"/>
</dbReference>
<keyword evidence="2" id="KW-0333">Golgi apparatus</keyword>
<dbReference type="EMBL" id="JBHMEI010000021">
    <property type="protein sequence ID" value="MFB9204910.1"/>
    <property type="molecule type" value="Genomic_DNA"/>
</dbReference>
<evidence type="ECO:0000256" key="4">
    <source>
        <dbReference type="ARBA" id="ARBA00023136"/>
    </source>
</evidence>
<name>A0ABV5ILL7_9ACTN</name>
<comment type="subcellular location">
    <subcellularLocation>
        <location evidence="1">Golgi apparatus membrane</location>
        <topology evidence="1">Peripheral membrane protein</topology>
        <orientation evidence="1">Cytoplasmic side</orientation>
    </subcellularLocation>
</comment>
<comment type="caution">
    <text evidence="5">The sequence shown here is derived from an EMBL/GenBank/DDBJ whole genome shotgun (WGS) entry which is preliminary data.</text>
</comment>
<sequence length="212" mass="23046">MTRAPLHHELFLIGHDQTGKPLVHQHSMALGLAGAVLLDLALSERVTVGQGGISVADPTPVGDPVVDSLVPMLARDRAKRDAKFWIKKLAEDAYDRTRQSLVASNVLVMVTRRRMGMLPYTRYQLADIASVVRASAGVRSAVEGWKQPDGRGAALCGLVGALRLEAELYLDQPSARLIERLREIAVTHSPVVKDVVKLIDDMLGEAAVAVFR</sequence>
<evidence type="ECO:0000256" key="2">
    <source>
        <dbReference type="ARBA" id="ARBA00023034"/>
    </source>
</evidence>
<dbReference type="Proteomes" id="UP001589647">
    <property type="component" value="Unassembled WGS sequence"/>
</dbReference>
<protein>
    <submittedName>
        <fullName evidence="5">GPP34 family phosphoprotein</fullName>
    </submittedName>
</protein>
<keyword evidence="6" id="KW-1185">Reference proteome</keyword>
<dbReference type="InterPro" id="IPR008628">
    <property type="entry name" value="GPP34-like"/>
</dbReference>
<dbReference type="Gene3D" id="1.10.3630.10">
    <property type="entry name" value="yeast vps74-n-term truncation variant domain like"/>
    <property type="match status" value="1"/>
</dbReference>